<dbReference type="Pfam" id="PF02803">
    <property type="entry name" value="Thiolase_C"/>
    <property type="match status" value="1"/>
</dbReference>
<dbReference type="EC" id="2.3.1.9" evidence="2"/>
<dbReference type="GO" id="GO:0003985">
    <property type="term" value="F:acetyl-CoA C-acetyltransferase activity"/>
    <property type="evidence" value="ECO:0007669"/>
    <property type="project" value="UniProtKB-EC"/>
</dbReference>
<dbReference type="Gene3D" id="3.40.47.10">
    <property type="match status" value="2"/>
</dbReference>
<dbReference type="EMBL" id="FQZG01000037">
    <property type="protein sequence ID" value="SHJ28951.1"/>
    <property type="molecule type" value="Genomic_DNA"/>
</dbReference>
<evidence type="ECO:0000313" key="12">
    <source>
        <dbReference type="Proteomes" id="UP000184512"/>
    </source>
</evidence>
<accession>A0A1M6I379</accession>
<gene>
    <name evidence="11" type="ORF">SAMN02745244_02153</name>
</gene>
<dbReference type="PROSITE" id="PS00737">
    <property type="entry name" value="THIOLASE_2"/>
    <property type="match status" value="1"/>
</dbReference>
<dbReference type="CDD" id="cd00751">
    <property type="entry name" value="thiolase"/>
    <property type="match status" value="1"/>
</dbReference>
<evidence type="ECO:0000256" key="2">
    <source>
        <dbReference type="ARBA" id="ARBA00012705"/>
    </source>
</evidence>
<evidence type="ECO:0000256" key="4">
    <source>
        <dbReference type="ARBA" id="ARBA00023315"/>
    </source>
</evidence>
<sequence length="402" mass="40976">MIKENEEMSEQIVLAGAVRTALGRFGGSLAETSAATLGSAVVAESLKRAGVDVGEVDEVILGQVLQAGTGQNLARQAAIGAGLPLATPGLTVNKVCGSGLAAVALAAALIRSGQADVIVVGGVENMSQAPYLLPKARFGYRLDEGRVVDSMFSEGLTDTFNGYPMGITAENLAAKFGITRADQDAFAAESQRRAAAARDAGRFADEILPLEVRVGRDKVTFDSDEGIRPGTTVEGLAKLRPAFKADGTVTAGNSSGINDGAAAMVMLSARKAWELGVQPMGTLVGTASAGVEPELMGRGPVESTRKLLAATGTSIEDLARIELNEAFAAQALTVIRQLGLDQDLVNPNGGAIALGHPLGCSGARVLVTLLHELRRSGGGLGLASLCIGGGMGISALVQADAS</sequence>
<dbReference type="PIRSF" id="PIRSF000429">
    <property type="entry name" value="Ac-CoA_Ac_transf"/>
    <property type="match status" value="1"/>
</dbReference>
<protein>
    <recommendedName>
        <fullName evidence="6">Probable acetyl-CoA acetyltransferase</fullName>
        <ecNumber evidence="2">2.3.1.9</ecNumber>
    </recommendedName>
    <alternativeName>
        <fullName evidence="5">Acetoacetyl-CoA thiolase</fullName>
    </alternativeName>
</protein>
<dbReference type="InterPro" id="IPR002155">
    <property type="entry name" value="Thiolase"/>
</dbReference>
<evidence type="ECO:0000313" key="11">
    <source>
        <dbReference type="EMBL" id="SHJ28951.1"/>
    </source>
</evidence>
<dbReference type="InterPro" id="IPR020610">
    <property type="entry name" value="Thiolase_AS"/>
</dbReference>
<dbReference type="FunFam" id="3.40.47.10:FF:000010">
    <property type="entry name" value="Acetyl-CoA acetyltransferase (Thiolase)"/>
    <property type="match status" value="1"/>
</dbReference>
<evidence type="ECO:0000256" key="5">
    <source>
        <dbReference type="ARBA" id="ARBA00030755"/>
    </source>
</evidence>
<dbReference type="InterPro" id="IPR020616">
    <property type="entry name" value="Thiolase_N"/>
</dbReference>
<keyword evidence="3 8" id="KW-0808">Transferase</keyword>
<feature type="domain" description="Thiolase C-terminal" evidence="10">
    <location>
        <begin position="278"/>
        <end position="398"/>
    </location>
</feature>
<reference evidence="11 12" key="1">
    <citation type="submission" date="2016-11" db="EMBL/GenBank/DDBJ databases">
        <authorList>
            <person name="Jaros S."/>
            <person name="Januszkiewicz K."/>
            <person name="Wedrychowicz H."/>
        </authorList>
    </citation>
    <scope>NUCLEOTIDE SEQUENCE [LARGE SCALE GENOMIC DNA]</scope>
    <source>
        <strain evidence="11 12">DSM 12906</strain>
    </source>
</reference>
<dbReference type="PROSITE" id="PS00098">
    <property type="entry name" value="THIOLASE_1"/>
    <property type="match status" value="1"/>
</dbReference>
<evidence type="ECO:0000256" key="1">
    <source>
        <dbReference type="ARBA" id="ARBA00010982"/>
    </source>
</evidence>
<proteinExistence type="inferred from homology"/>
<evidence type="ECO:0000256" key="6">
    <source>
        <dbReference type="ARBA" id="ARBA00040529"/>
    </source>
</evidence>
<dbReference type="PROSITE" id="PS00099">
    <property type="entry name" value="THIOLASE_3"/>
    <property type="match status" value="1"/>
</dbReference>
<evidence type="ECO:0000259" key="9">
    <source>
        <dbReference type="Pfam" id="PF00108"/>
    </source>
</evidence>
<feature type="active site" description="Proton acceptor" evidence="7">
    <location>
        <position position="386"/>
    </location>
</feature>
<dbReference type="AlphaFoldDB" id="A0A1M6I379"/>
<comment type="similarity">
    <text evidence="1 8">Belongs to the thiolase-like superfamily. Thiolase family.</text>
</comment>
<dbReference type="Pfam" id="PF00108">
    <property type="entry name" value="Thiolase_N"/>
    <property type="match status" value="1"/>
</dbReference>
<dbReference type="SUPFAM" id="SSF53901">
    <property type="entry name" value="Thiolase-like"/>
    <property type="match status" value="2"/>
</dbReference>
<dbReference type="InterPro" id="IPR020615">
    <property type="entry name" value="Thiolase_acyl_enz_int_AS"/>
</dbReference>
<dbReference type="Proteomes" id="UP000184512">
    <property type="component" value="Unassembled WGS sequence"/>
</dbReference>
<dbReference type="InterPro" id="IPR020613">
    <property type="entry name" value="Thiolase_CS"/>
</dbReference>
<evidence type="ECO:0000256" key="8">
    <source>
        <dbReference type="RuleBase" id="RU003557"/>
    </source>
</evidence>
<dbReference type="STRING" id="1123357.SAMN02745244_02153"/>
<keyword evidence="12" id="KW-1185">Reference proteome</keyword>
<dbReference type="InterPro" id="IPR020617">
    <property type="entry name" value="Thiolase_C"/>
</dbReference>
<keyword evidence="4 8" id="KW-0012">Acyltransferase</keyword>
<dbReference type="NCBIfam" id="TIGR01930">
    <property type="entry name" value="AcCoA-C-Actrans"/>
    <property type="match status" value="1"/>
</dbReference>
<feature type="active site" description="Acyl-thioester intermediate" evidence="7">
    <location>
        <position position="96"/>
    </location>
</feature>
<evidence type="ECO:0000259" key="10">
    <source>
        <dbReference type="Pfam" id="PF02803"/>
    </source>
</evidence>
<dbReference type="PANTHER" id="PTHR18919">
    <property type="entry name" value="ACETYL-COA C-ACYLTRANSFERASE"/>
    <property type="match status" value="1"/>
</dbReference>
<name>A0A1M6I379_9ACTN</name>
<feature type="active site" description="Proton acceptor" evidence="7">
    <location>
        <position position="356"/>
    </location>
</feature>
<dbReference type="InterPro" id="IPR016039">
    <property type="entry name" value="Thiolase-like"/>
</dbReference>
<organism evidence="11 12">
    <name type="scientific">Tessaracoccus bendigoensis DSM 12906</name>
    <dbReference type="NCBI Taxonomy" id="1123357"/>
    <lineage>
        <taxon>Bacteria</taxon>
        <taxon>Bacillati</taxon>
        <taxon>Actinomycetota</taxon>
        <taxon>Actinomycetes</taxon>
        <taxon>Propionibacteriales</taxon>
        <taxon>Propionibacteriaceae</taxon>
        <taxon>Tessaracoccus</taxon>
    </lineage>
</organism>
<evidence type="ECO:0000256" key="7">
    <source>
        <dbReference type="PIRSR" id="PIRSR000429-1"/>
    </source>
</evidence>
<evidence type="ECO:0000256" key="3">
    <source>
        <dbReference type="ARBA" id="ARBA00022679"/>
    </source>
</evidence>
<feature type="domain" description="Thiolase N-terminal" evidence="9">
    <location>
        <begin position="12"/>
        <end position="268"/>
    </location>
</feature>
<dbReference type="PANTHER" id="PTHR18919:SF107">
    <property type="entry name" value="ACETYL-COA ACETYLTRANSFERASE, CYTOSOLIC"/>
    <property type="match status" value="1"/>
</dbReference>